<dbReference type="PANTHER" id="PTHR46577:SF1">
    <property type="entry name" value="HTH-TYPE TRANSCRIPTIONAL REGULATORY PROTEIN GABR"/>
    <property type="match status" value="1"/>
</dbReference>
<dbReference type="Pfam" id="PF00155">
    <property type="entry name" value="Aminotran_1_2"/>
    <property type="match status" value="1"/>
</dbReference>
<evidence type="ECO:0000313" key="7">
    <source>
        <dbReference type="EMBL" id="KXL53475.1"/>
    </source>
</evidence>
<evidence type="ECO:0000256" key="2">
    <source>
        <dbReference type="ARBA" id="ARBA00022898"/>
    </source>
</evidence>
<dbReference type="Gene3D" id="1.10.10.10">
    <property type="entry name" value="Winged helix-like DNA-binding domain superfamily/Winged helix DNA-binding domain"/>
    <property type="match status" value="1"/>
</dbReference>
<dbReference type="PATRIC" id="fig|36847.3.peg.841"/>
<dbReference type="OrthoDB" id="9808770at2"/>
<evidence type="ECO:0000313" key="8">
    <source>
        <dbReference type="Proteomes" id="UP000070539"/>
    </source>
</evidence>
<dbReference type="InterPro" id="IPR000524">
    <property type="entry name" value="Tscrpt_reg_HTH_GntR"/>
</dbReference>
<dbReference type="InterPro" id="IPR015424">
    <property type="entry name" value="PyrdxlP-dep_Trfase"/>
</dbReference>
<dbReference type="AlphaFoldDB" id="A0A136WG44"/>
<dbReference type="RefSeq" id="WP_066084629.1">
    <property type="nucleotide sequence ID" value="NZ_LRVM01000002.1"/>
</dbReference>
<dbReference type="GO" id="GO:0003677">
    <property type="term" value="F:DNA binding"/>
    <property type="evidence" value="ECO:0007669"/>
    <property type="project" value="UniProtKB-KW"/>
</dbReference>
<dbReference type="CDD" id="cd07377">
    <property type="entry name" value="WHTH_GntR"/>
    <property type="match status" value="1"/>
</dbReference>
<name>A0A136WG44_9FIRM</name>
<reference evidence="7 8" key="1">
    <citation type="submission" date="2016-01" db="EMBL/GenBank/DDBJ databases">
        <title>Genome sequence of Clostridium neopropionicum X4, DSM-3847.</title>
        <authorList>
            <person name="Poehlein A."/>
            <person name="Beck M.H."/>
            <person name="Bengelsdorf F.R."/>
            <person name="Daniel R."/>
            <person name="Duerre P."/>
        </authorList>
    </citation>
    <scope>NUCLEOTIDE SEQUENCE [LARGE SCALE GENOMIC DNA]</scope>
    <source>
        <strain evidence="7 8">DSM-3847</strain>
    </source>
</reference>
<dbReference type="InterPro" id="IPR015421">
    <property type="entry name" value="PyrdxlP-dep_Trfase_major"/>
</dbReference>
<dbReference type="SMART" id="SM00345">
    <property type="entry name" value="HTH_GNTR"/>
    <property type="match status" value="1"/>
</dbReference>
<dbReference type="STRING" id="36847.CLNEO_07010"/>
<proteinExistence type="inferred from homology"/>
<evidence type="ECO:0000256" key="3">
    <source>
        <dbReference type="ARBA" id="ARBA00023015"/>
    </source>
</evidence>
<dbReference type="PANTHER" id="PTHR46577">
    <property type="entry name" value="HTH-TYPE TRANSCRIPTIONAL REGULATORY PROTEIN GABR"/>
    <property type="match status" value="1"/>
</dbReference>
<dbReference type="InterPro" id="IPR036390">
    <property type="entry name" value="WH_DNA-bd_sf"/>
</dbReference>
<keyword evidence="5" id="KW-0804">Transcription</keyword>
<dbReference type="Gene3D" id="3.40.640.10">
    <property type="entry name" value="Type I PLP-dependent aspartate aminotransferase-like (Major domain)"/>
    <property type="match status" value="1"/>
</dbReference>
<keyword evidence="8" id="KW-1185">Reference proteome</keyword>
<accession>A0A136WG44</accession>
<keyword evidence="4" id="KW-0238">DNA-binding</keyword>
<dbReference type="Pfam" id="PF00392">
    <property type="entry name" value="GntR"/>
    <property type="match status" value="1"/>
</dbReference>
<dbReference type="CDD" id="cd00609">
    <property type="entry name" value="AAT_like"/>
    <property type="match status" value="1"/>
</dbReference>
<dbReference type="PROSITE" id="PS50949">
    <property type="entry name" value="HTH_GNTR"/>
    <property type="match status" value="1"/>
</dbReference>
<gene>
    <name evidence="7" type="primary">gabR_1</name>
    <name evidence="7" type="ORF">CLNEO_07010</name>
</gene>
<keyword evidence="2" id="KW-0663">Pyridoxal phosphate</keyword>
<dbReference type="InterPro" id="IPR004839">
    <property type="entry name" value="Aminotransferase_I/II_large"/>
</dbReference>
<feature type="domain" description="HTH gntR-type" evidence="6">
    <location>
        <begin position="12"/>
        <end position="80"/>
    </location>
</feature>
<dbReference type="InterPro" id="IPR051446">
    <property type="entry name" value="HTH_trans_reg/aminotransferase"/>
</dbReference>
<keyword evidence="3" id="KW-0805">Transcription regulation</keyword>
<dbReference type="Proteomes" id="UP000070539">
    <property type="component" value="Unassembled WGS sequence"/>
</dbReference>
<dbReference type="EMBL" id="LRVM01000002">
    <property type="protein sequence ID" value="KXL53475.1"/>
    <property type="molecule type" value="Genomic_DNA"/>
</dbReference>
<comment type="similarity">
    <text evidence="1">In the C-terminal section; belongs to the class-I pyridoxal-phosphate-dependent aminotransferase family.</text>
</comment>
<comment type="caution">
    <text evidence="7">The sequence shown here is derived from an EMBL/GenBank/DDBJ whole genome shotgun (WGS) entry which is preliminary data.</text>
</comment>
<dbReference type="GO" id="GO:0003700">
    <property type="term" value="F:DNA-binding transcription factor activity"/>
    <property type="evidence" value="ECO:0007669"/>
    <property type="project" value="InterPro"/>
</dbReference>
<sequence length="467" mass="52779">MIHINIDRKTSCSLSRQIYDALKEAILFGTIQPGEKLPSTRELAKYLNVARNVVIECYEQLAAEGYVYSKNGAGTYACDGVRFHPLEKDTAAKGGSNEKYSPQYEVSFRTGIPDLAEIPIKRWAQIYQRIALDIKPSQLDYQDPFGDYRLRTQLSLYLNRARGAQTAPKNILITNGAAQSFHLLCGLIAQNEYALVENPLSFGILHTLCANSVNMEPIYMDEQGMVTAALPDKPPKLIFTTPSHQFPTGVILPAGRRIEMIKYARRQNAYIVEDDYDSEFRFDGSPIQSMQFLDPQRVIYVGTFSKTLMPALRLGYMVVPDELCEKMREAKYVADLHSPILEQLVLGDFLERGLFERHIRKMRKLYLKKRNALVGSLRQSFGERVKISGAEAGLHFIAAFEGVHFHEGLMKKIEENGVQISAVSQHCLSEKTKSQYDQGLIFGYGNTTMEDIDRGVKILSRVIKGER</sequence>
<dbReference type="PRINTS" id="PR00035">
    <property type="entry name" value="HTHGNTR"/>
</dbReference>
<dbReference type="SUPFAM" id="SSF46785">
    <property type="entry name" value="Winged helix' DNA-binding domain"/>
    <property type="match status" value="1"/>
</dbReference>
<dbReference type="InterPro" id="IPR036388">
    <property type="entry name" value="WH-like_DNA-bd_sf"/>
</dbReference>
<evidence type="ECO:0000256" key="1">
    <source>
        <dbReference type="ARBA" id="ARBA00005384"/>
    </source>
</evidence>
<protein>
    <submittedName>
        <fullName evidence="7">HTH-type transcriptional regulatory protein GabR</fullName>
    </submittedName>
</protein>
<evidence type="ECO:0000259" key="6">
    <source>
        <dbReference type="PROSITE" id="PS50949"/>
    </source>
</evidence>
<organism evidence="7 8">
    <name type="scientific">Anaerotignum neopropionicum</name>
    <dbReference type="NCBI Taxonomy" id="36847"/>
    <lineage>
        <taxon>Bacteria</taxon>
        <taxon>Bacillati</taxon>
        <taxon>Bacillota</taxon>
        <taxon>Clostridia</taxon>
        <taxon>Lachnospirales</taxon>
        <taxon>Anaerotignaceae</taxon>
        <taxon>Anaerotignum</taxon>
    </lineage>
</organism>
<evidence type="ECO:0000256" key="5">
    <source>
        <dbReference type="ARBA" id="ARBA00023163"/>
    </source>
</evidence>
<dbReference type="GO" id="GO:0030170">
    <property type="term" value="F:pyridoxal phosphate binding"/>
    <property type="evidence" value="ECO:0007669"/>
    <property type="project" value="InterPro"/>
</dbReference>
<evidence type="ECO:0000256" key="4">
    <source>
        <dbReference type="ARBA" id="ARBA00023125"/>
    </source>
</evidence>
<dbReference type="SUPFAM" id="SSF53383">
    <property type="entry name" value="PLP-dependent transferases"/>
    <property type="match status" value="1"/>
</dbReference>